<dbReference type="AlphaFoldDB" id="A0A9X7BHV5"/>
<evidence type="ECO:0000256" key="1">
    <source>
        <dbReference type="ARBA" id="ARBA00004141"/>
    </source>
</evidence>
<dbReference type="Pfam" id="PF01594">
    <property type="entry name" value="AI-2E_transport"/>
    <property type="match status" value="1"/>
</dbReference>
<gene>
    <name evidence="7" type="ORF">COK99_33600</name>
</gene>
<dbReference type="InterPro" id="IPR002549">
    <property type="entry name" value="AI-2E-like"/>
</dbReference>
<keyword evidence="4 6" id="KW-1133">Transmembrane helix</keyword>
<feature type="transmembrane region" description="Helical" evidence="6">
    <location>
        <begin position="21"/>
        <end position="45"/>
    </location>
</feature>
<feature type="non-terminal residue" evidence="7">
    <location>
        <position position="1"/>
    </location>
</feature>
<evidence type="ECO:0000313" key="8">
    <source>
        <dbReference type="Proteomes" id="UP000223366"/>
    </source>
</evidence>
<evidence type="ECO:0000313" key="7">
    <source>
        <dbReference type="EMBL" id="PFV15614.1"/>
    </source>
</evidence>
<dbReference type="RefSeq" id="WP_141544746.1">
    <property type="nucleotide sequence ID" value="NZ_NVDU01000212.1"/>
</dbReference>
<evidence type="ECO:0000256" key="3">
    <source>
        <dbReference type="ARBA" id="ARBA00022692"/>
    </source>
</evidence>
<accession>A0A9X7BHV5</accession>
<organism evidence="7 8">
    <name type="scientific">Bacillus thuringiensis</name>
    <dbReference type="NCBI Taxonomy" id="1428"/>
    <lineage>
        <taxon>Bacteria</taxon>
        <taxon>Bacillati</taxon>
        <taxon>Bacillota</taxon>
        <taxon>Bacilli</taxon>
        <taxon>Bacillales</taxon>
        <taxon>Bacillaceae</taxon>
        <taxon>Bacillus</taxon>
        <taxon>Bacillus cereus group</taxon>
    </lineage>
</organism>
<dbReference type="GO" id="GO:0016020">
    <property type="term" value="C:membrane"/>
    <property type="evidence" value="ECO:0007669"/>
    <property type="project" value="UniProtKB-SubCell"/>
</dbReference>
<evidence type="ECO:0000256" key="2">
    <source>
        <dbReference type="ARBA" id="ARBA00009773"/>
    </source>
</evidence>
<comment type="similarity">
    <text evidence="2">Belongs to the autoinducer-2 exporter (AI-2E) (TC 2.A.86) family.</text>
</comment>
<dbReference type="Proteomes" id="UP000223366">
    <property type="component" value="Unassembled WGS sequence"/>
</dbReference>
<evidence type="ECO:0000256" key="5">
    <source>
        <dbReference type="ARBA" id="ARBA00023136"/>
    </source>
</evidence>
<keyword evidence="3 6" id="KW-0812">Transmembrane</keyword>
<dbReference type="EMBL" id="NVDU01000212">
    <property type="protein sequence ID" value="PFV15614.1"/>
    <property type="molecule type" value="Genomic_DNA"/>
</dbReference>
<comment type="subcellular location">
    <subcellularLocation>
        <location evidence="1">Membrane</location>
        <topology evidence="1">Multi-pass membrane protein</topology>
    </subcellularLocation>
</comment>
<protein>
    <submittedName>
        <fullName evidence="7">AI-2E family transporter</fullName>
    </submittedName>
</protein>
<keyword evidence="5 6" id="KW-0472">Membrane</keyword>
<name>A0A9X7BHV5_BACTU</name>
<sequence length="66" mass="7231">ESNIISPRIMSSKLNIHPLTIIILILGVGNFAGIIGMILAVPVYAVTKTVVSNLVRLFKTKRSNRK</sequence>
<proteinExistence type="inferred from homology"/>
<comment type="caution">
    <text evidence="7">The sequence shown here is derived from an EMBL/GenBank/DDBJ whole genome shotgun (WGS) entry which is preliminary data.</text>
</comment>
<evidence type="ECO:0000256" key="4">
    <source>
        <dbReference type="ARBA" id="ARBA00022989"/>
    </source>
</evidence>
<evidence type="ECO:0000256" key="6">
    <source>
        <dbReference type="SAM" id="Phobius"/>
    </source>
</evidence>
<reference evidence="7 8" key="1">
    <citation type="submission" date="2017-09" db="EMBL/GenBank/DDBJ databases">
        <title>Large-scale bioinformatics analysis of Bacillus genomes uncovers conserved roles of natural products in bacterial physiology.</title>
        <authorList>
            <consortium name="Agbiome Team Llc"/>
            <person name="Bleich R.M."/>
            <person name="Grubbs K.J."/>
            <person name="Santa Maria K.C."/>
            <person name="Allen S.E."/>
            <person name="Farag S."/>
            <person name="Shank E.A."/>
            <person name="Bowers A."/>
        </authorList>
    </citation>
    <scope>NUCLEOTIDE SEQUENCE [LARGE SCALE GENOMIC DNA]</scope>
    <source>
        <strain evidence="7 8">AFS060060</strain>
    </source>
</reference>